<gene>
    <name evidence="4" type="ordered locus">BH3381</name>
</gene>
<dbReference type="HOGENOM" id="CLU_1114096_0_0_9"/>
<evidence type="ECO:0000256" key="2">
    <source>
        <dbReference type="ARBA" id="ARBA00022679"/>
    </source>
</evidence>
<dbReference type="Pfam" id="PF00685">
    <property type="entry name" value="Sulfotransfer_1"/>
    <property type="match status" value="1"/>
</dbReference>
<dbReference type="SMR" id="Q9K7I0"/>
<evidence type="ECO:0000259" key="3">
    <source>
        <dbReference type="Pfam" id="PF00685"/>
    </source>
</evidence>
<keyword evidence="5" id="KW-1185">Reference proteome</keyword>
<dbReference type="PANTHER" id="PTHR11783">
    <property type="entry name" value="SULFOTRANSFERASE SULT"/>
    <property type="match status" value="1"/>
</dbReference>
<dbReference type="GO" id="GO:0008146">
    <property type="term" value="F:sulfotransferase activity"/>
    <property type="evidence" value="ECO:0007669"/>
    <property type="project" value="InterPro"/>
</dbReference>
<dbReference type="Gene3D" id="3.40.50.300">
    <property type="entry name" value="P-loop containing nucleotide triphosphate hydrolases"/>
    <property type="match status" value="1"/>
</dbReference>
<comment type="similarity">
    <text evidence="1">Belongs to the sulfotransferase 1 family.</text>
</comment>
<sequence>MGEKASKVLITSVPKCGTHLLKQVVLGAPFYKRGKWISLRESIREQIDNCHDQTIMVGHLEYSEEIVRYLNEKGIRRLFIYRDPRDMLISYVFYVKEIAPKHELRNYFLHVLGSDEERIMKLITGFHYQEENLTYGDLTLHYQPFLPWIEDKGTLALRFEDLVSSNECKEQTISKIADYLWHGSTFDQYNKAVLKKRMLENIRPSHSGTFRKGVSGDWKNYFTAQHKSVFKEVAGQLLIDLGYEKDMDW</sequence>
<dbReference type="PIR" id="E84072">
    <property type="entry name" value="E84072"/>
</dbReference>
<dbReference type="OrthoDB" id="570215at2"/>
<evidence type="ECO:0000313" key="4">
    <source>
        <dbReference type="EMBL" id="BAB07100.1"/>
    </source>
</evidence>
<dbReference type="InterPro" id="IPR000863">
    <property type="entry name" value="Sulfotransferase_dom"/>
</dbReference>
<dbReference type="eggNOG" id="COG0457">
    <property type="taxonomic scope" value="Bacteria"/>
</dbReference>
<dbReference type="STRING" id="272558.gene:10729294"/>
<name>Q9K7I0_HALH5</name>
<dbReference type="SUPFAM" id="SSF52540">
    <property type="entry name" value="P-loop containing nucleoside triphosphate hydrolases"/>
    <property type="match status" value="1"/>
</dbReference>
<dbReference type="KEGG" id="bha:BH3381"/>
<reference evidence="4 5" key="1">
    <citation type="journal article" date="2000" name="Nucleic Acids Res.">
        <title>Complete genome sequence of the alkaliphilic bacterium Bacillus halodurans and genomic sequence comparison with Bacillus subtilis.</title>
        <authorList>
            <person name="Takami H."/>
            <person name="Nakasone K."/>
            <person name="Takaki Y."/>
            <person name="Maeno G."/>
            <person name="Sasaki R."/>
            <person name="Masui N."/>
            <person name="Fuji F."/>
            <person name="Hirama C."/>
            <person name="Nakamura Y."/>
            <person name="Ogasawara N."/>
            <person name="Kuhara S."/>
            <person name="Horikoshi K."/>
        </authorList>
    </citation>
    <scope>NUCLEOTIDE SEQUENCE [LARGE SCALE GENOMIC DNA]</scope>
    <source>
        <strain evidence="5">ATCC BAA-125 / DSM 18197 / FERM 7344 / JCM 9153 / C-125</strain>
    </source>
</reference>
<feature type="domain" description="Sulfotransferase" evidence="3">
    <location>
        <begin position="7"/>
        <end position="241"/>
    </location>
</feature>
<dbReference type="RefSeq" id="WP_010899522.1">
    <property type="nucleotide sequence ID" value="NC_002570.2"/>
</dbReference>
<dbReference type="AlphaFoldDB" id="Q9K7I0"/>
<evidence type="ECO:0000256" key="1">
    <source>
        <dbReference type="ARBA" id="ARBA00005771"/>
    </source>
</evidence>
<dbReference type="EMBL" id="BA000004">
    <property type="protein sequence ID" value="BAB07100.1"/>
    <property type="molecule type" value="Genomic_DNA"/>
</dbReference>
<evidence type="ECO:0000313" key="5">
    <source>
        <dbReference type="Proteomes" id="UP000001258"/>
    </source>
</evidence>
<dbReference type="Proteomes" id="UP000001258">
    <property type="component" value="Chromosome"/>
</dbReference>
<keyword evidence="2" id="KW-0808">Transferase</keyword>
<accession>Q9K7I0</accession>
<protein>
    <submittedName>
        <fullName evidence="4">BH3381 protein</fullName>
    </submittedName>
</protein>
<organism evidence="4 5">
    <name type="scientific">Halalkalibacterium halodurans (strain ATCC BAA-125 / DSM 18197 / FERM 7344 / JCM 9153 / C-125)</name>
    <name type="common">Bacillus halodurans</name>
    <dbReference type="NCBI Taxonomy" id="272558"/>
    <lineage>
        <taxon>Bacteria</taxon>
        <taxon>Bacillati</taxon>
        <taxon>Bacillota</taxon>
        <taxon>Bacilli</taxon>
        <taxon>Bacillales</taxon>
        <taxon>Bacillaceae</taxon>
        <taxon>Halalkalibacterium (ex Joshi et al. 2022)</taxon>
    </lineage>
</organism>
<proteinExistence type="inferred from homology"/>
<dbReference type="InterPro" id="IPR027417">
    <property type="entry name" value="P-loop_NTPase"/>
</dbReference>